<evidence type="ECO:0000313" key="1">
    <source>
        <dbReference type="EMBL" id="GEM81289.1"/>
    </source>
</evidence>
<keyword evidence="2" id="KW-1185">Reference proteome</keyword>
<dbReference type="Proteomes" id="UP000321113">
    <property type="component" value="Unassembled WGS sequence"/>
</dbReference>
<evidence type="ECO:0008006" key="3">
    <source>
        <dbReference type="Google" id="ProtNLM"/>
    </source>
</evidence>
<reference evidence="1 2" key="1">
    <citation type="submission" date="2019-07" db="EMBL/GenBank/DDBJ databases">
        <title>Whole genome shotgun sequence of Vibrio superstes NBRC 103154.</title>
        <authorList>
            <person name="Hosoyama A."/>
            <person name="Uohara A."/>
            <person name="Ohji S."/>
            <person name="Ichikawa N."/>
        </authorList>
    </citation>
    <scope>NUCLEOTIDE SEQUENCE [LARGE SCALE GENOMIC DNA]</scope>
    <source>
        <strain evidence="1 2">NBRC 103154</strain>
    </source>
</reference>
<dbReference type="AlphaFoldDB" id="A0A511QVA4"/>
<name>A0A511QVA4_9VIBR</name>
<comment type="caution">
    <text evidence="1">The sequence shown here is derived from an EMBL/GenBank/DDBJ whole genome shotgun (WGS) entry which is preliminary data.</text>
</comment>
<evidence type="ECO:0000313" key="2">
    <source>
        <dbReference type="Proteomes" id="UP000321113"/>
    </source>
</evidence>
<dbReference type="OrthoDB" id="9814204at2"/>
<dbReference type="RefSeq" id="WP_147094862.1">
    <property type="nucleotide sequence ID" value="NZ_BJXK01000020.1"/>
</dbReference>
<sequence length="72" mass="8117">MSRLNDDSSLGNSRQWDAIWSDGDMWKASLQSQGLYVFPGKDLVIAFYSTNVPDDSSHRFLRPVATSGMFDK</sequence>
<protein>
    <recommendedName>
        <fullName evidence="3">Beta-lactamase-related domain-containing protein</fullName>
    </recommendedName>
</protein>
<proteinExistence type="predicted"/>
<dbReference type="EMBL" id="BJXK01000020">
    <property type="protein sequence ID" value="GEM81289.1"/>
    <property type="molecule type" value="Genomic_DNA"/>
</dbReference>
<gene>
    <name evidence="1" type="ORF">VSU01S_35340</name>
</gene>
<accession>A0A511QVA4</accession>
<organism evidence="1 2">
    <name type="scientific">Vibrio superstes NBRC 103154</name>
    <dbReference type="NCBI Taxonomy" id="1219062"/>
    <lineage>
        <taxon>Bacteria</taxon>
        <taxon>Pseudomonadati</taxon>
        <taxon>Pseudomonadota</taxon>
        <taxon>Gammaproteobacteria</taxon>
        <taxon>Vibrionales</taxon>
        <taxon>Vibrionaceae</taxon>
        <taxon>Vibrio</taxon>
    </lineage>
</organism>